<dbReference type="EMBL" id="LGTL01000003">
    <property type="protein sequence ID" value="KPA84296.1"/>
    <property type="molecule type" value="Genomic_DNA"/>
</dbReference>
<dbReference type="GeneID" id="26902613"/>
<feature type="compositionally biased region" description="Polar residues" evidence="1">
    <location>
        <begin position="540"/>
        <end position="554"/>
    </location>
</feature>
<keyword evidence="3" id="KW-1185">Reference proteome</keyword>
<evidence type="ECO:0000313" key="2">
    <source>
        <dbReference type="EMBL" id="KPA84296.1"/>
    </source>
</evidence>
<protein>
    <submittedName>
        <fullName evidence="2">Uncharacterized protein</fullName>
    </submittedName>
</protein>
<evidence type="ECO:0000256" key="1">
    <source>
        <dbReference type="SAM" id="MobiDB-lite"/>
    </source>
</evidence>
<gene>
    <name evidence="2" type="ORF">ABB37_02318</name>
</gene>
<feature type="compositionally biased region" description="Polar residues" evidence="1">
    <location>
        <begin position="213"/>
        <end position="225"/>
    </location>
</feature>
<feature type="region of interest" description="Disordered" evidence="1">
    <location>
        <begin position="95"/>
        <end position="123"/>
    </location>
</feature>
<feature type="region of interest" description="Disordered" evidence="1">
    <location>
        <begin position="651"/>
        <end position="719"/>
    </location>
</feature>
<dbReference type="AlphaFoldDB" id="A0A0M9G7Z8"/>
<name>A0A0M9G7Z8_LEPPY</name>
<dbReference type="RefSeq" id="XP_015662735.1">
    <property type="nucleotide sequence ID" value="XM_015799257.1"/>
</dbReference>
<feature type="region of interest" description="Disordered" evidence="1">
    <location>
        <begin position="1"/>
        <end position="51"/>
    </location>
</feature>
<feature type="compositionally biased region" description="Polar residues" evidence="1">
    <location>
        <begin position="651"/>
        <end position="667"/>
    </location>
</feature>
<organism evidence="2 3">
    <name type="scientific">Leptomonas pyrrhocoris</name>
    <name type="common">Firebug parasite</name>
    <dbReference type="NCBI Taxonomy" id="157538"/>
    <lineage>
        <taxon>Eukaryota</taxon>
        <taxon>Discoba</taxon>
        <taxon>Euglenozoa</taxon>
        <taxon>Kinetoplastea</taxon>
        <taxon>Metakinetoplastina</taxon>
        <taxon>Trypanosomatida</taxon>
        <taxon>Trypanosomatidae</taxon>
        <taxon>Leishmaniinae</taxon>
        <taxon>Leptomonas</taxon>
    </lineage>
</organism>
<feature type="region of interest" description="Disordered" evidence="1">
    <location>
        <begin position="200"/>
        <end position="256"/>
    </location>
</feature>
<dbReference type="VEuPathDB" id="TriTrypDB:LpyrH10_03_4690"/>
<feature type="region of interest" description="Disordered" evidence="1">
    <location>
        <begin position="540"/>
        <end position="626"/>
    </location>
</feature>
<evidence type="ECO:0000313" key="3">
    <source>
        <dbReference type="Proteomes" id="UP000037923"/>
    </source>
</evidence>
<feature type="region of interest" description="Disordered" evidence="1">
    <location>
        <begin position="474"/>
        <end position="496"/>
    </location>
</feature>
<dbReference type="OrthoDB" id="267912at2759"/>
<feature type="region of interest" description="Disordered" evidence="1">
    <location>
        <begin position="320"/>
        <end position="369"/>
    </location>
</feature>
<reference evidence="2 3" key="1">
    <citation type="submission" date="2015-07" db="EMBL/GenBank/DDBJ databases">
        <title>High-quality genome of monoxenous trypanosomatid Leptomonas pyrrhocoris.</title>
        <authorList>
            <person name="Flegontov P."/>
            <person name="Butenko A."/>
            <person name="Firsov S."/>
            <person name="Vlcek C."/>
            <person name="Logacheva M.D."/>
            <person name="Field M."/>
            <person name="Filatov D."/>
            <person name="Flegontova O."/>
            <person name="Gerasimov E."/>
            <person name="Jackson A.P."/>
            <person name="Kelly S."/>
            <person name="Opperdoes F."/>
            <person name="O'Reilly A."/>
            <person name="Votypka J."/>
            <person name="Yurchenko V."/>
            <person name="Lukes J."/>
        </authorList>
    </citation>
    <scope>NUCLEOTIDE SEQUENCE [LARGE SCALE GENOMIC DNA]</scope>
    <source>
        <strain evidence="2">H10</strain>
    </source>
</reference>
<dbReference type="Proteomes" id="UP000037923">
    <property type="component" value="Unassembled WGS sequence"/>
</dbReference>
<comment type="caution">
    <text evidence="2">The sequence shown here is derived from an EMBL/GenBank/DDBJ whole genome shotgun (WGS) entry which is preliminary data.</text>
</comment>
<accession>A0A0M9G7Z8</accession>
<proteinExistence type="predicted"/>
<feature type="region of interest" description="Disordered" evidence="1">
    <location>
        <begin position="435"/>
        <end position="462"/>
    </location>
</feature>
<feature type="compositionally biased region" description="Basic and acidic residues" evidence="1">
    <location>
        <begin position="668"/>
        <end position="690"/>
    </location>
</feature>
<feature type="compositionally biased region" description="Polar residues" evidence="1">
    <location>
        <begin position="1"/>
        <end position="22"/>
    </location>
</feature>
<sequence length="719" mass="74816">MQPSPNEPQASRTHSGGASTAETRPPLAHPPCGSSPILVEASPQARHGAPQWPAWPVGEGYSSSHLRFVSRPSRSNIERLFRQLEAEAAQVFLTDPAGSPPARAPASGEGDKRRGALHTSRSEGCGNTTALYQALFLHALGDSAAWERRARTLEAAAQAHAKREAHLAQQLHRARQELALLAAYMGESERVAAVARREGGTAPVLPPRHPMHTHTSAAEALSNSGARGGASAEQNGNGVPVTESPQPRRLPSRSAVSDLLRGSLGRSLELAYGSSISSADREGVNANAPPHGIDAYFCGLTPTAEGVVDGSFLVATDLEDAESEASAEDRNSAHPSHAAVAALPTPSPMPPHAARPKPRGTPQQLRSCCPTCPPNQSRSISSCSSSLLEDIAMNVYPLISSAVAVSEVGQRAHTTTTTTATQAIVPDTVASRTSAVKPQAQAANAPASPFIPAPSEDSPSAAALPANKVKPFATDAEPRRAPPYSPASSPQRGPAAAAQHLLALMRSRDASLSAERQPSPNTKHDEVSVIGSCVADTAAVSSNTDQLVPSSALTPTERLPHRPRMSTHPPIASHSHSVDYEVTVNDGLPQPTARRSASSVESAAAASTSSSAALRTTPTASSITPHTCEQGVYTSTRAPIVAAELLRDLNTNASSSSFPSPTLARTSSAERGKAWPEVGERSTGGQHDEGSSSTSEEWESVDASSATENTDDGGQQRLV</sequence>
<dbReference type="OMA" id="SAKREAH"/>
<feature type="compositionally biased region" description="Low complexity" evidence="1">
    <location>
        <begin position="438"/>
        <end position="462"/>
    </location>
</feature>
<feature type="compositionally biased region" description="Low complexity" evidence="1">
    <location>
        <begin position="592"/>
        <end position="622"/>
    </location>
</feature>